<gene>
    <name evidence="7" type="ORF">CBF29_00750</name>
</gene>
<evidence type="ECO:0000256" key="1">
    <source>
        <dbReference type="ARBA" id="ARBA00004141"/>
    </source>
</evidence>
<protein>
    <recommendedName>
        <fullName evidence="5">Transport permease protein</fullName>
    </recommendedName>
</protein>
<evidence type="ECO:0000313" key="7">
    <source>
        <dbReference type="EMBL" id="RSU15636.1"/>
    </source>
</evidence>
<keyword evidence="5" id="KW-0813">Transport</keyword>
<dbReference type="OrthoDB" id="9774758at2"/>
<keyword evidence="4 5" id="KW-0472">Membrane</keyword>
<feature type="transmembrane region" description="Helical" evidence="5">
    <location>
        <begin position="12"/>
        <end position="37"/>
    </location>
</feature>
<dbReference type="Pfam" id="PF01061">
    <property type="entry name" value="ABC2_membrane"/>
    <property type="match status" value="1"/>
</dbReference>
<evidence type="ECO:0000256" key="5">
    <source>
        <dbReference type="RuleBase" id="RU361157"/>
    </source>
</evidence>
<dbReference type="PRINTS" id="PR00164">
    <property type="entry name" value="ABC2TRNSPORT"/>
</dbReference>
<dbReference type="AlphaFoldDB" id="A0A430B5Q4"/>
<feature type="transmembrane region" description="Helical" evidence="5">
    <location>
        <begin position="165"/>
        <end position="184"/>
    </location>
</feature>
<dbReference type="EMBL" id="NGKA01000001">
    <property type="protein sequence ID" value="RSU15636.1"/>
    <property type="molecule type" value="Genomic_DNA"/>
</dbReference>
<proteinExistence type="inferred from homology"/>
<feature type="transmembrane region" description="Helical" evidence="5">
    <location>
        <begin position="132"/>
        <end position="153"/>
    </location>
</feature>
<dbReference type="GO" id="GO:0140359">
    <property type="term" value="F:ABC-type transporter activity"/>
    <property type="evidence" value="ECO:0007669"/>
    <property type="project" value="InterPro"/>
</dbReference>
<dbReference type="RefSeq" id="WP_126806241.1">
    <property type="nucleotide sequence ID" value="NZ_NGKA01000001.1"/>
</dbReference>
<keyword evidence="2 5" id="KW-0812">Transmembrane</keyword>
<sequence length="244" mass="27227">MSELIVTQFKVFYRNFINVFFVFVFPVFFIILFGEIYGNDPSSFFNGKGTLDVSTPAYIAMIISVTGIMSFPLTIANYREQKILKRLKATPMNPVNLLVSEILVNVVMTILGVILLFFVASMRYGVEFSGNLKQFILAFLLSIFSTFSIGGVIASISSNVKMANAIANLVYFPMLFLSGATIPIEIMPESIQEFSKFIPLTHAVNLLKKTWLGEGIAWGSSNVIVLIVILIICTAISAFYFKWD</sequence>
<feature type="domain" description="ABC transmembrane type-2" evidence="6">
    <location>
        <begin position="17"/>
        <end position="244"/>
    </location>
</feature>
<dbReference type="InterPro" id="IPR052902">
    <property type="entry name" value="ABC-2_transporter"/>
</dbReference>
<keyword evidence="8" id="KW-1185">Reference proteome</keyword>
<dbReference type="PANTHER" id="PTHR43027:SF2">
    <property type="entry name" value="TRANSPORT PERMEASE PROTEIN"/>
    <property type="match status" value="1"/>
</dbReference>
<dbReference type="Proteomes" id="UP000287605">
    <property type="component" value="Unassembled WGS sequence"/>
</dbReference>
<keyword evidence="5" id="KW-1003">Cell membrane</keyword>
<organism evidence="7 8">
    <name type="scientific">Vagococcus elongatus</name>
    <dbReference type="NCBI Taxonomy" id="180344"/>
    <lineage>
        <taxon>Bacteria</taxon>
        <taxon>Bacillati</taxon>
        <taxon>Bacillota</taxon>
        <taxon>Bacilli</taxon>
        <taxon>Lactobacillales</taxon>
        <taxon>Enterococcaceae</taxon>
        <taxon>Vagococcus</taxon>
    </lineage>
</organism>
<dbReference type="InterPro" id="IPR013525">
    <property type="entry name" value="ABC2_TM"/>
</dbReference>
<comment type="caution">
    <text evidence="7">The sequence shown here is derived from an EMBL/GenBank/DDBJ whole genome shotgun (WGS) entry which is preliminary data.</text>
</comment>
<dbReference type="InterPro" id="IPR000412">
    <property type="entry name" value="ABC_2_transport"/>
</dbReference>
<evidence type="ECO:0000259" key="6">
    <source>
        <dbReference type="PROSITE" id="PS51012"/>
    </source>
</evidence>
<comment type="subcellular location">
    <subcellularLocation>
        <location evidence="5">Cell membrane</location>
        <topology evidence="5">Multi-pass membrane protein</topology>
    </subcellularLocation>
    <subcellularLocation>
        <location evidence="1">Membrane</location>
        <topology evidence="1">Multi-pass membrane protein</topology>
    </subcellularLocation>
</comment>
<evidence type="ECO:0000256" key="2">
    <source>
        <dbReference type="ARBA" id="ARBA00022692"/>
    </source>
</evidence>
<comment type="similarity">
    <text evidence="5">Belongs to the ABC-2 integral membrane protein family.</text>
</comment>
<evidence type="ECO:0000313" key="8">
    <source>
        <dbReference type="Proteomes" id="UP000287605"/>
    </source>
</evidence>
<dbReference type="InterPro" id="IPR047817">
    <property type="entry name" value="ABC2_TM_bact-type"/>
</dbReference>
<evidence type="ECO:0000256" key="3">
    <source>
        <dbReference type="ARBA" id="ARBA00022989"/>
    </source>
</evidence>
<evidence type="ECO:0000256" key="4">
    <source>
        <dbReference type="ARBA" id="ARBA00023136"/>
    </source>
</evidence>
<feature type="transmembrane region" description="Helical" evidence="5">
    <location>
        <begin position="57"/>
        <end position="76"/>
    </location>
</feature>
<dbReference type="PIRSF" id="PIRSF006648">
    <property type="entry name" value="DrrB"/>
    <property type="match status" value="1"/>
</dbReference>
<dbReference type="GO" id="GO:0043190">
    <property type="term" value="C:ATP-binding cassette (ABC) transporter complex"/>
    <property type="evidence" value="ECO:0007669"/>
    <property type="project" value="InterPro"/>
</dbReference>
<feature type="transmembrane region" description="Helical" evidence="5">
    <location>
        <begin position="216"/>
        <end position="241"/>
    </location>
</feature>
<dbReference type="PANTHER" id="PTHR43027">
    <property type="entry name" value="DOXORUBICIN RESISTANCE ABC TRANSPORTER PERMEASE PROTEIN DRRC-RELATED"/>
    <property type="match status" value="1"/>
</dbReference>
<dbReference type="PROSITE" id="PS51012">
    <property type="entry name" value="ABC_TM2"/>
    <property type="match status" value="1"/>
</dbReference>
<feature type="transmembrane region" description="Helical" evidence="5">
    <location>
        <begin position="97"/>
        <end position="120"/>
    </location>
</feature>
<name>A0A430B5Q4_9ENTE</name>
<accession>A0A430B5Q4</accession>
<keyword evidence="3 5" id="KW-1133">Transmembrane helix</keyword>
<reference evidence="7 8" key="1">
    <citation type="submission" date="2017-05" db="EMBL/GenBank/DDBJ databases">
        <title>Vagococcus spp. assemblies.</title>
        <authorList>
            <person name="Gulvik C.A."/>
        </authorList>
    </citation>
    <scope>NUCLEOTIDE SEQUENCE [LARGE SCALE GENOMIC DNA]</scope>
    <source>
        <strain evidence="7 8">CCUG 51432</strain>
    </source>
</reference>